<dbReference type="Proteomes" id="UP000249464">
    <property type="component" value="Unassembled WGS sequence"/>
</dbReference>
<organism evidence="1 2">
    <name type="scientific">Microbotryum silenes-dioicae</name>
    <dbReference type="NCBI Taxonomy" id="796604"/>
    <lineage>
        <taxon>Eukaryota</taxon>
        <taxon>Fungi</taxon>
        <taxon>Dikarya</taxon>
        <taxon>Basidiomycota</taxon>
        <taxon>Pucciniomycotina</taxon>
        <taxon>Microbotryomycetes</taxon>
        <taxon>Microbotryales</taxon>
        <taxon>Microbotryaceae</taxon>
        <taxon>Microbotryum</taxon>
    </lineage>
</organism>
<dbReference type="AlphaFoldDB" id="A0A2X0MLZ4"/>
<evidence type="ECO:0000313" key="2">
    <source>
        <dbReference type="Proteomes" id="UP000249464"/>
    </source>
</evidence>
<gene>
    <name evidence="1" type="primary">BQ5605_C024g09895</name>
    <name evidence="1" type="ORF">BQ5605_C024G09895</name>
</gene>
<reference evidence="1 2" key="1">
    <citation type="submission" date="2016-11" db="EMBL/GenBank/DDBJ databases">
        <authorList>
            <person name="Jaros S."/>
            <person name="Januszkiewicz K."/>
            <person name="Wedrychowicz H."/>
        </authorList>
    </citation>
    <scope>NUCLEOTIDE SEQUENCE [LARGE SCALE GENOMIC DNA]</scope>
</reference>
<dbReference type="EMBL" id="FQNC01000086">
    <property type="protein sequence ID" value="SGZ26354.1"/>
    <property type="molecule type" value="Genomic_DNA"/>
</dbReference>
<evidence type="ECO:0000313" key="1">
    <source>
        <dbReference type="EMBL" id="SGZ26354.1"/>
    </source>
</evidence>
<protein>
    <submittedName>
        <fullName evidence="1">BQ5605_C024g09895 protein</fullName>
    </submittedName>
</protein>
<sequence>MQGRKKLRSLLPSAGVHPELSLEPIVLCLGESSSSSALEPNVTCVGEPNSRAYLETKVNGIDPTAVNSLAESSSPHQHRQLGSAAYLPQWFPPHCRGHFQHPHLRQLRRPGVVHAAGLCPERLRC</sequence>
<keyword evidence="2" id="KW-1185">Reference proteome</keyword>
<proteinExistence type="predicted"/>
<accession>A0A2X0MLZ4</accession>
<name>A0A2X0MLZ4_9BASI</name>